<evidence type="ECO:0000313" key="3">
    <source>
        <dbReference type="EMBL" id="PMD33184.1"/>
    </source>
</evidence>
<evidence type="ECO:0000256" key="1">
    <source>
        <dbReference type="SAM" id="Coils"/>
    </source>
</evidence>
<proteinExistence type="predicted"/>
<sequence length="334" mass="38980">MSSQGSNSDDSYVMVPESAETSTNSLASDGTPNNHPNRSISTQTPLASEPSVLTLIERNNALEAQIKWLWNMERGRQNRYEYYCDILRRNNQGLEDENEELQYQCGGLQNENNALWDKNDKLEDEIMRKCNTIRLRDAEIETLKQEKQMIAWNAQTESDMLRRQNEKLQKQLNEYRRNQINGSIIAGGNIARIIELEKAQVNNCNVIKELKNELMFEKWDKRETQKIAISSQEKLEEQQASHLEEMATMQETIDNHEIGRMNARDKLEEQDELIRFLQHGNTKLAKMLEQHSEDAAEKDLAFLRVLKDHEKHARKLQEDKERLEQRLQGVAQIL</sequence>
<feature type="coiled-coil region" evidence="1">
    <location>
        <begin position="306"/>
        <end position="333"/>
    </location>
</feature>
<protein>
    <submittedName>
        <fullName evidence="3">Uncharacterized protein</fullName>
    </submittedName>
</protein>
<evidence type="ECO:0000313" key="4">
    <source>
        <dbReference type="Proteomes" id="UP000235786"/>
    </source>
</evidence>
<feature type="compositionally biased region" description="Polar residues" evidence="2">
    <location>
        <begin position="19"/>
        <end position="46"/>
    </location>
</feature>
<gene>
    <name evidence="3" type="ORF">L207DRAFT_589553</name>
</gene>
<name>A0A2J6R3T6_HYAVF</name>
<feature type="compositionally biased region" description="Polar residues" evidence="2">
    <location>
        <begin position="1"/>
        <end position="10"/>
    </location>
</feature>
<dbReference type="AlphaFoldDB" id="A0A2J6R3T6"/>
<organism evidence="3 4">
    <name type="scientific">Hyaloscypha variabilis (strain UAMH 11265 / GT02V1 / F)</name>
    <name type="common">Meliniomyces variabilis</name>
    <dbReference type="NCBI Taxonomy" id="1149755"/>
    <lineage>
        <taxon>Eukaryota</taxon>
        <taxon>Fungi</taxon>
        <taxon>Dikarya</taxon>
        <taxon>Ascomycota</taxon>
        <taxon>Pezizomycotina</taxon>
        <taxon>Leotiomycetes</taxon>
        <taxon>Helotiales</taxon>
        <taxon>Hyaloscyphaceae</taxon>
        <taxon>Hyaloscypha</taxon>
        <taxon>Hyaloscypha variabilis</taxon>
    </lineage>
</organism>
<dbReference type="OrthoDB" id="10531866at2759"/>
<feature type="coiled-coil region" evidence="1">
    <location>
        <begin position="151"/>
        <end position="181"/>
    </location>
</feature>
<reference evidence="3 4" key="1">
    <citation type="submission" date="2016-04" db="EMBL/GenBank/DDBJ databases">
        <title>A degradative enzymes factory behind the ericoid mycorrhizal symbiosis.</title>
        <authorList>
            <consortium name="DOE Joint Genome Institute"/>
            <person name="Martino E."/>
            <person name="Morin E."/>
            <person name="Grelet G."/>
            <person name="Kuo A."/>
            <person name="Kohler A."/>
            <person name="Daghino S."/>
            <person name="Barry K."/>
            <person name="Choi C."/>
            <person name="Cichocki N."/>
            <person name="Clum A."/>
            <person name="Copeland A."/>
            <person name="Hainaut M."/>
            <person name="Haridas S."/>
            <person name="Labutti K."/>
            <person name="Lindquist E."/>
            <person name="Lipzen A."/>
            <person name="Khouja H.-R."/>
            <person name="Murat C."/>
            <person name="Ohm R."/>
            <person name="Olson A."/>
            <person name="Spatafora J."/>
            <person name="Veneault-Fourrey C."/>
            <person name="Henrissat B."/>
            <person name="Grigoriev I."/>
            <person name="Martin F."/>
            <person name="Perotto S."/>
        </authorList>
    </citation>
    <scope>NUCLEOTIDE SEQUENCE [LARGE SCALE GENOMIC DNA]</scope>
    <source>
        <strain evidence="3 4">F</strain>
    </source>
</reference>
<feature type="region of interest" description="Disordered" evidence="2">
    <location>
        <begin position="1"/>
        <end position="46"/>
    </location>
</feature>
<accession>A0A2J6R3T6</accession>
<keyword evidence="4" id="KW-1185">Reference proteome</keyword>
<dbReference type="EMBL" id="KZ613956">
    <property type="protein sequence ID" value="PMD33184.1"/>
    <property type="molecule type" value="Genomic_DNA"/>
</dbReference>
<dbReference type="Proteomes" id="UP000235786">
    <property type="component" value="Unassembled WGS sequence"/>
</dbReference>
<keyword evidence="1" id="KW-0175">Coiled coil</keyword>
<evidence type="ECO:0000256" key="2">
    <source>
        <dbReference type="SAM" id="MobiDB-lite"/>
    </source>
</evidence>
<feature type="coiled-coil region" evidence="1">
    <location>
        <begin position="84"/>
        <end position="111"/>
    </location>
</feature>